<dbReference type="EnsemblBacteria" id="ABL71796">
    <property type="protein sequence ID" value="ABL71796"/>
    <property type="gene ID" value="Pden_3729"/>
</dbReference>
<dbReference type="HOGENOM" id="CLU_205348_0_0_5"/>
<sequence>MGRHEPMQPLFASEKTAARLLDMQPAEFRKLVDAGALPCAVRHGRWDVAELQAIMRGTKIKPSEEFDL</sequence>
<proteinExistence type="predicted"/>
<organism evidence="1 2">
    <name type="scientific">Paracoccus denitrificans (strain Pd 1222)</name>
    <dbReference type="NCBI Taxonomy" id="318586"/>
    <lineage>
        <taxon>Bacteria</taxon>
        <taxon>Pseudomonadati</taxon>
        <taxon>Pseudomonadota</taxon>
        <taxon>Alphaproteobacteria</taxon>
        <taxon>Rhodobacterales</taxon>
        <taxon>Paracoccaceae</taxon>
        <taxon>Paracoccus</taxon>
    </lineage>
</organism>
<dbReference type="EMBL" id="CP000490">
    <property type="protein sequence ID" value="ABL71796.1"/>
    <property type="molecule type" value="Genomic_DNA"/>
</dbReference>
<protein>
    <recommendedName>
        <fullName evidence="3">Helix-turn-helix domain-containing protein</fullName>
    </recommendedName>
</protein>
<evidence type="ECO:0008006" key="3">
    <source>
        <dbReference type="Google" id="ProtNLM"/>
    </source>
</evidence>
<dbReference type="RefSeq" id="WP_011749965.1">
    <property type="nucleotide sequence ID" value="NC_008687.1"/>
</dbReference>
<dbReference type="KEGG" id="pde:Pden_3729"/>
<name>A1B8F2_PARDP</name>
<dbReference type="GeneID" id="93453385"/>
<dbReference type="STRING" id="318586.Pden_3729"/>
<evidence type="ECO:0000313" key="2">
    <source>
        <dbReference type="Proteomes" id="UP000000361"/>
    </source>
</evidence>
<accession>A1B8F2</accession>
<reference evidence="2" key="1">
    <citation type="submission" date="2006-12" db="EMBL/GenBank/DDBJ databases">
        <title>Complete sequence of chromosome 2 of Paracoccus denitrificans PD1222.</title>
        <authorList>
            <person name="Copeland A."/>
            <person name="Lucas S."/>
            <person name="Lapidus A."/>
            <person name="Barry K."/>
            <person name="Detter J.C."/>
            <person name="Glavina del Rio T."/>
            <person name="Hammon N."/>
            <person name="Israni S."/>
            <person name="Dalin E."/>
            <person name="Tice H."/>
            <person name="Pitluck S."/>
            <person name="Munk A.C."/>
            <person name="Brettin T."/>
            <person name="Bruce D."/>
            <person name="Han C."/>
            <person name="Tapia R."/>
            <person name="Gilna P."/>
            <person name="Schmutz J."/>
            <person name="Larimer F."/>
            <person name="Land M."/>
            <person name="Hauser L."/>
            <person name="Kyrpides N."/>
            <person name="Lykidis A."/>
            <person name="Spiro S."/>
            <person name="Richardson D.J."/>
            <person name="Moir J.W.B."/>
            <person name="Ferguson S.J."/>
            <person name="van Spanning R.J.M."/>
            <person name="Richardson P."/>
        </authorList>
    </citation>
    <scope>NUCLEOTIDE SEQUENCE [LARGE SCALE GENOMIC DNA]</scope>
    <source>
        <strain evidence="2">Pd 1222</strain>
    </source>
</reference>
<evidence type="ECO:0000313" key="1">
    <source>
        <dbReference type="EMBL" id="ABL71796.1"/>
    </source>
</evidence>
<keyword evidence="2" id="KW-1185">Reference proteome</keyword>
<dbReference type="Proteomes" id="UP000000361">
    <property type="component" value="Chromosome 2"/>
</dbReference>
<gene>
    <name evidence="1" type="ordered locus">Pden_3729</name>
</gene>
<dbReference type="OrthoDB" id="7874220at2"/>
<dbReference type="AlphaFoldDB" id="A1B8F2"/>